<evidence type="ECO:0000313" key="8">
    <source>
        <dbReference type="Proteomes" id="UP000708208"/>
    </source>
</evidence>
<keyword evidence="3 6" id="KW-0812">Transmembrane</keyword>
<feature type="transmembrane region" description="Helical" evidence="6">
    <location>
        <begin position="281"/>
        <end position="300"/>
    </location>
</feature>
<dbReference type="PANTHER" id="PTHR12242">
    <property type="entry name" value="OS02G0130600 PROTEIN-RELATED"/>
    <property type="match status" value="1"/>
</dbReference>
<evidence type="ECO:0000256" key="1">
    <source>
        <dbReference type="ARBA" id="ARBA00004651"/>
    </source>
</evidence>
<comment type="caution">
    <text evidence="7">The sequence shown here is derived from an EMBL/GenBank/DDBJ whole genome shotgun (WGS) entry which is preliminary data.</text>
</comment>
<evidence type="ECO:0000256" key="3">
    <source>
        <dbReference type="ARBA" id="ARBA00022692"/>
    </source>
</evidence>
<organism evidence="7 8">
    <name type="scientific">Allacma fusca</name>
    <dbReference type="NCBI Taxonomy" id="39272"/>
    <lineage>
        <taxon>Eukaryota</taxon>
        <taxon>Metazoa</taxon>
        <taxon>Ecdysozoa</taxon>
        <taxon>Arthropoda</taxon>
        <taxon>Hexapoda</taxon>
        <taxon>Collembola</taxon>
        <taxon>Symphypleona</taxon>
        <taxon>Sminthuridae</taxon>
        <taxon>Allacma</taxon>
    </lineage>
</organism>
<dbReference type="EMBL" id="CAJVCH010570214">
    <property type="protein sequence ID" value="CAG7834373.1"/>
    <property type="molecule type" value="Genomic_DNA"/>
</dbReference>
<feature type="transmembrane region" description="Helical" evidence="6">
    <location>
        <begin position="81"/>
        <end position="100"/>
    </location>
</feature>
<dbReference type="InterPro" id="IPR049352">
    <property type="entry name" value="Rost"/>
</dbReference>
<keyword evidence="5 6" id="KW-0472">Membrane</keyword>
<dbReference type="Pfam" id="PF08395">
    <property type="entry name" value="7tm_7"/>
    <property type="match status" value="1"/>
</dbReference>
<dbReference type="OrthoDB" id="419711at2759"/>
<accession>A0A8J2PKP3</accession>
<comment type="subcellular location">
    <subcellularLocation>
        <location evidence="1">Cell membrane</location>
        <topology evidence="1">Multi-pass membrane protein</topology>
    </subcellularLocation>
</comment>
<feature type="transmembrane region" description="Helical" evidence="6">
    <location>
        <begin position="305"/>
        <end position="326"/>
    </location>
</feature>
<keyword evidence="4 6" id="KW-1133">Transmembrane helix</keyword>
<feature type="transmembrane region" description="Helical" evidence="6">
    <location>
        <begin position="346"/>
        <end position="366"/>
    </location>
</feature>
<keyword evidence="8" id="KW-1185">Reference proteome</keyword>
<dbReference type="Proteomes" id="UP000708208">
    <property type="component" value="Unassembled WGS sequence"/>
</dbReference>
<sequence>MSFFSNLFGGCDTCYDDLKPIRIRKVHFLKSEWESLADPPNVSWCYLIWRWLYLVYCVFAVIVSVSFYGQPELWPIFLTNWSLTCQLIYGLLSFLNLISFKISSMEERKSLLDVLNSRRQASTVNTYTTFQFEGVTLSNDEEEQASPSEGVLSPPSFESQDGSYVMNNKLESVIWVLSAIVGTMPYFVTMGYWFILFPSEGPKTTAALMVLFLNHGLNAFFALLDTFIIAIPIRVTHVLYTVSFAGIYALFSWLYDVAGGKYKSVTTPYIYPILDWHEDPGRAIVAITFAIPVLIMLYYVYWLLYLIFCALFHCILCLAPLSMLWGSLKGTGVEQSVQLDPMRLFYIARTLGFPAYVFTFFYCVWFRKDKFRYLLDLALKPQSTCNWQSIKIVITISIVAHLAILFAPFSMLGEDYFYRHTEWDFEKSFPIYGGFVARNLLLQNSSRPLNNEDLTVGTTLLVTAYGFINIYIFIVIHFADSFVLVGALALRSMAKDFSWQLKSMKHIKSDKLIQIYAEIKGIVENVSYSTGPIVVSMCFVTLPYIIENINPMLTRDTMDWALKIRFIYYFSYFFATMFIAADANHIFIESKSLLFRIIFHVENKVPQMEFHDHPLCTPKDFKINFHDESSTNDVNGCRLIILYLETTSANPGLKACGFFTITYGFLGSIVGVLLTYFFVIVQFQSNDIVDCEVHSCDCM</sequence>
<dbReference type="Pfam" id="PF21534">
    <property type="entry name" value="Rost"/>
    <property type="match status" value="1"/>
</dbReference>
<feature type="transmembrane region" description="Helical" evidence="6">
    <location>
        <begin position="207"/>
        <end position="231"/>
    </location>
</feature>
<feature type="transmembrane region" description="Helical" evidence="6">
    <location>
        <begin position="51"/>
        <end position="69"/>
    </location>
</feature>
<evidence type="ECO:0000256" key="6">
    <source>
        <dbReference type="SAM" id="Phobius"/>
    </source>
</evidence>
<evidence type="ECO:0000256" key="2">
    <source>
        <dbReference type="ARBA" id="ARBA00022475"/>
    </source>
</evidence>
<reference evidence="7" key="1">
    <citation type="submission" date="2021-06" db="EMBL/GenBank/DDBJ databases">
        <authorList>
            <person name="Hodson N. C."/>
            <person name="Mongue J. A."/>
            <person name="Jaron S. K."/>
        </authorList>
    </citation>
    <scope>NUCLEOTIDE SEQUENCE</scope>
</reference>
<feature type="transmembrane region" description="Helical" evidence="6">
    <location>
        <begin position="387"/>
        <end position="409"/>
    </location>
</feature>
<evidence type="ECO:0000256" key="5">
    <source>
        <dbReference type="ARBA" id="ARBA00023136"/>
    </source>
</evidence>
<dbReference type="GO" id="GO:0005886">
    <property type="term" value="C:plasma membrane"/>
    <property type="evidence" value="ECO:0007669"/>
    <property type="project" value="UniProtKB-SubCell"/>
</dbReference>
<evidence type="ECO:0000256" key="4">
    <source>
        <dbReference type="ARBA" id="ARBA00022989"/>
    </source>
</evidence>
<feature type="transmembrane region" description="Helical" evidence="6">
    <location>
        <begin position="470"/>
        <end position="490"/>
    </location>
</feature>
<feature type="transmembrane region" description="Helical" evidence="6">
    <location>
        <begin position="658"/>
        <end position="679"/>
    </location>
</feature>
<keyword evidence="2" id="KW-1003">Cell membrane</keyword>
<feature type="transmembrane region" description="Helical" evidence="6">
    <location>
        <begin position="238"/>
        <end position="255"/>
    </location>
</feature>
<feature type="transmembrane region" description="Helical" evidence="6">
    <location>
        <begin position="173"/>
        <end position="195"/>
    </location>
</feature>
<dbReference type="InterPro" id="IPR013604">
    <property type="entry name" value="7TM_chemorcpt"/>
</dbReference>
<evidence type="ECO:0000313" key="7">
    <source>
        <dbReference type="EMBL" id="CAG7834373.1"/>
    </source>
</evidence>
<proteinExistence type="predicted"/>
<gene>
    <name evidence="7" type="ORF">AFUS01_LOCUS43888</name>
</gene>
<dbReference type="GO" id="GO:0050909">
    <property type="term" value="P:sensory perception of taste"/>
    <property type="evidence" value="ECO:0007669"/>
    <property type="project" value="InterPro"/>
</dbReference>
<name>A0A8J2PKP3_9HEXA</name>
<feature type="transmembrane region" description="Helical" evidence="6">
    <location>
        <begin position="566"/>
        <end position="588"/>
    </location>
</feature>
<protein>
    <submittedName>
        <fullName evidence="7">Uncharacterized protein</fullName>
    </submittedName>
</protein>
<dbReference type="AlphaFoldDB" id="A0A8J2PKP3"/>